<sequence length="122" mass="14177">MMEKKVMMMMMIRKLKGMMTRMMKRKVGGDEQEYANDESDEETRDEKSFDPIPKTPKNSEDEVNGEEDLGLNVGREERHVEEEEEDKLYRDVNINQGRGIQETLEVKDSHVTLTPANPDGQQ</sequence>
<protein>
    <submittedName>
        <fullName evidence="2">Uncharacterized protein</fullName>
    </submittedName>
</protein>
<feature type="compositionally biased region" description="Acidic residues" evidence="1">
    <location>
        <begin position="30"/>
        <end position="43"/>
    </location>
</feature>
<dbReference type="AlphaFoldDB" id="A0A699SA38"/>
<proteinExistence type="predicted"/>
<organism evidence="2">
    <name type="scientific">Tanacetum cinerariifolium</name>
    <name type="common">Dalmatian daisy</name>
    <name type="synonym">Chrysanthemum cinerariifolium</name>
    <dbReference type="NCBI Taxonomy" id="118510"/>
    <lineage>
        <taxon>Eukaryota</taxon>
        <taxon>Viridiplantae</taxon>
        <taxon>Streptophyta</taxon>
        <taxon>Embryophyta</taxon>
        <taxon>Tracheophyta</taxon>
        <taxon>Spermatophyta</taxon>
        <taxon>Magnoliopsida</taxon>
        <taxon>eudicotyledons</taxon>
        <taxon>Gunneridae</taxon>
        <taxon>Pentapetalae</taxon>
        <taxon>asterids</taxon>
        <taxon>campanulids</taxon>
        <taxon>Asterales</taxon>
        <taxon>Asteraceae</taxon>
        <taxon>Asteroideae</taxon>
        <taxon>Anthemideae</taxon>
        <taxon>Anthemidinae</taxon>
        <taxon>Tanacetum</taxon>
    </lineage>
</organism>
<feature type="region of interest" description="Disordered" evidence="1">
    <location>
        <begin position="22"/>
        <end position="94"/>
    </location>
</feature>
<feature type="compositionally biased region" description="Polar residues" evidence="1">
    <location>
        <begin position="111"/>
        <end position="122"/>
    </location>
</feature>
<dbReference type="EMBL" id="BKCJ011147176">
    <property type="protein sequence ID" value="GFC94137.1"/>
    <property type="molecule type" value="Genomic_DNA"/>
</dbReference>
<comment type="caution">
    <text evidence="2">The sequence shown here is derived from an EMBL/GenBank/DDBJ whole genome shotgun (WGS) entry which is preliminary data.</text>
</comment>
<feature type="region of interest" description="Disordered" evidence="1">
    <location>
        <begin position="103"/>
        <end position="122"/>
    </location>
</feature>
<accession>A0A699SA38</accession>
<evidence type="ECO:0000256" key="1">
    <source>
        <dbReference type="SAM" id="MobiDB-lite"/>
    </source>
</evidence>
<evidence type="ECO:0000313" key="2">
    <source>
        <dbReference type="EMBL" id="GFC94137.1"/>
    </source>
</evidence>
<name>A0A699SA38_TANCI</name>
<reference evidence="2" key="1">
    <citation type="journal article" date="2019" name="Sci. Rep.">
        <title>Draft genome of Tanacetum cinerariifolium, the natural source of mosquito coil.</title>
        <authorList>
            <person name="Yamashiro T."/>
            <person name="Shiraishi A."/>
            <person name="Satake H."/>
            <person name="Nakayama K."/>
        </authorList>
    </citation>
    <scope>NUCLEOTIDE SEQUENCE</scope>
</reference>
<gene>
    <name evidence="2" type="ORF">Tci_866107</name>
</gene>